<feature type="region of interest" description="Disordered" evidence="1">
    <location>
        <begin position="12"/>
        <end position="39"/>
    </location>
</feature>
<feature type="non-terminal residue" evidence="2">
    <location>
        <position position="1"/>
    </location>
</feature>
<feature type="compositionally biased region" description="Low complexity" evidence="1">
    <location>
        <begin position="25"/>
        <end position="38"/>
    </location>
</feature>
<sequence>MDQNNYNNTIFGSTRISDLTHGQHTENPTSSSETSPSSIFRPHLDALPLSLITLPDGFPEFTASYPEIEYTVPESVFAESCPVCDEIAMESIEEGFIASGGQSTRDATINTYFQHCSNTHTTRSLSHLPSHPTNPPPLLHPHLLHPLPNALANHLPRHCPLHLALLLPLAPLQIPNPVRNPKVKIYMSDVQSKSTVYETE</sequence>
<comment type="caution">
    <text evidence="2">The sequence shown here is derived from an EMBL/GenBank/DDBJ whole genome shotgun (WGS) entry which is preliminary data.</text>
</comment>
<protein>
    <submittedName>
        <fullName evidence="2">Uncharacterized protein</fullName>
    </submittedName>
</protein>
<feature type="compositionally biased region" description="Polar residues" evidence="1">
    <location>
        <begin position="12"/>
        <end position="22"/>
    </location>
</feature>
<gene>
    <name evidence="2" type="ORF">KCU76_g2172</name>
</gene>
<dbReference type="AlphaFoldDB" id="A0A9P8JDG1"/>
<proteinExistence type="predicted"/>
<evidence type="ECO:0000256" key="1">
    <source>
        <dbReference type="SAM" id="MobiDB-lite"/>
    </source>
</evidence>
<reference evidence="2" key="1">
    <citation type="journal article" date="2021" name="J Fungi (Basel)">
        <title>Virulence traits and population genomics of the black yeast Aureobasidium melanogenum.</title>
        <authorList>
            <person name="Cernosa A."/>
            <person name="Sun X."/>
            <person name="Gostincar C."/>
            <person name="Fang C."/>
            <person name="Gunde-Cimerman N."/>
            <person name="Song Z."/>
        </authorList>
    </citation>
    <scope>NUCLEOTIDE SEQUENCE</scope>
    <source>
        <strain evidence="2">EXF-9911</strain>
    </source>
</reference>
<dbReference type="Proteomes" id="UP000779574">
    <property type="component" value="Unassembled WGS sequence"/>
</dbReference>
<organism evidence="2 3">
    <name type="scientific">Aureobasidium melanogenum</name>
    <name type="common">Aureobasidium pullulans var. melanogenum</name>
    <dbReference type="NCBI Taxonomy" id="46634"/>
    <lineage>
        <taxon>Eukaryota</taxon>
        <taxon>Fungi</taxon>
        <taxon>Dikarya</taxon>
        <taxon>Ascomycota</taxon>
        <taxon>Pezizomycotina</taxon>
        <taxon>Dothideomycetes</taxon>
        <taxon>Dothideomycetidae</taxon>
        <taxon>Dothideales</taxon>
        <taxon>Saccotheciaceae</taxon>
        <taxon>Aureobasidium</taxon>
    </lineage>
</organism>
<name>A0A9P8JDG1_AURME</name>
<reference evidence="2" key="2">
    <citation type="submission" date="2021-08" db="EMBL/GenBank/DDBJ databases">
        <authorList>
            <person name="Gostincar C."/>
            <person name="Sun X."/>
            <person name="Song Z."/>
            <person name="Gunde-Cimerman N."/>
        </authorList>
    </citation>
    <scope>NUCLEOTIDE SEQUENCE</scope>
    <source>
        <strain evidence="2">EXF-9911</strain>
    </source>
</reference>
<evidence type="ECO:0000313" key="2">
    <source>
        <dbReference type="EMBL" id="KAG9698562.1"/>
    </source>
</evidence>
<dbReference type="EMBL" id="JAHFXF010000051">
    <property type="protein sequence ID" value="KAG9698562.1"/>
    <property type="molecule type" value="Genomic_DNA"/>
</dbReference>
<evidence type="ECO:0000313" key="3">
    <source>
        <dbReference type="Proteomes" id="UP000779574"/>
    </source>
</evidence>
<accession>A0A9P8JDG1</accession>